<keyword evidence="14" id="KW-0449">Lipoprotein</keyword>
<dbReference type="GO" id="GO:0005886">
    <property type="term" value="C:plasma membrane"/>
    <property type="evidence" value="ECO:0007669"/>
    <property type="project" value="UniProtKB-SubCell"/>
</dbReference>
<proteinExistence type="inferred from homology"/>
<keyword evidence="11" id="KW-0472">Membrane</keyword>
<evidence type="ECO:0000256" key="15">
    <source>
        <dbReference type="PROSITE-ProRule" id="PRU01356"/>
    </source>
</evidence>
<organism evidence="19 20">
    <name type="scientific">Trematosphaeria pertusa</name>
    <dbReference type="NCBI Taxonomy" id="390896"/>
    <lineage>
        <taxon>Eukaryota</taxon>
        <taxon>Fungi</taxon>
        <taxon>Dikarya</taxon>
        <taxon>Ascomycota</taxon>
        <taxon>Pezizomycotina</taxon>
        <taxon>Dothideomycetes</taxon>
        <taxon>Pleosporomycetidae</taxon>
        <taxon>Pleosporales</taxon>
        <taxon>Massarineae</taxon>
        <taxon>Trematosphaeriaceae</taxon>
        <taxon>Trematosphaeria</taxon>
    </lineage>
</organism>
<feature type="disulfide bond" evidence="15">
    <location>
        <begin position="41"/>
        <end position="48"/>
    </location>
</feature>
<feature type="domain" description="CFEM" evidence="18">
    <location>
        <begin position="1"/>
        <end position="115"/>
    </location>
</feature>
<protein>
    <recommendedName>
        <fullName evidence="18">CFEM domain-containing protein</fullName>
    </recommendedName>
</protein>
<feature type="binding site" description="axial binding residue" evidence="15">
    <location>
        <position position="45"/>
    </location>
    <ligand>
        <name>heme</name>
        <dbReference type="ChEBI" id="CHEBI:30413"/>
    </ligand>
    <ligandPart>
        <name>Fe</name>
        <dbReference type="ChEBI" id="CHEBI:18248"/>
    </ligandPart>
</feature>
<feature type="region of interest" description="Disordered" evidence="16">
    <location>
        <begin position="101"/>
        <end position="129"/>
    </location>
</feature>
<dbReference type="Pfam" id="PF05730">
    <property type="entry name" value="CFEM"/>
    <property type="match status" value="1"/>
</dbReference>
<accession>A0A6A6I110</accession>
<evidence type="ECO:0000256" key="17">
    <source>
        <dbReference type="SAM" id="SignalP"/>
    </source>
</evidence>
<keyword evidence="10 15" id="KW-0408">Iron</keyword>
<keyword evidence="4" id="KW-1003">Cell membrane</keyword>
<evidence type="ECO:0000256" key="3">
    <source>
        <dbReference type="ARBA" id="ARBA00010031"/>
    </source>
</evidence>
<name>A0A6A6I110_9PLEO</name>
<gene>
    <name evidence="19" type="ORF">BU26DRAFT_522841</name>
</gene>
<evidence type="ECO:0000256" key="10">
    <source>
        <dbReference type="ARBA" id="ARBA00023004"/>
    </source>
</evidence>
<dbReference type="GeneID" id="54583213"/>
<feature type="signal peptide" evidence="17">
    <location>
        <begin position="1"/>
        <end position="18"/>
    </location>
</feature>
<dbReference type="AlphaFoldDB" id="A0A6A6I110"/>
<evidence type="ECO:0000256" key="14">
    <source>
        <dbReference type="ARBA" id="ARBA00023288"/>
    </source>
</evidence>
<reference evidence="19" key="1">
    <citation type="journal article" date="2020" name="Stud. Mycol.">
        <title>101 Dothideomycetes genomes: a test case for predicting lifestyles and emergence of pathogens.</title>
        <authorList>
            <person name="Haridas S."/>
            <person name="Albert R."/>
            <person name="Binder M."/>
            <person name="Bloem J."/>
            <person name="Labutti K."/>
            <person name="Salamov A."/>
            <person name="Andreopoulos B."/>
            <person name="Baker S."/>
            <person name="Barry K."/>
            <person name="Bills G."/>
            <person name="Bluhm B."/>
            <person name="Cannon C."/>
            <person name="Castanera R."/>
            <person name="Culley D."/>
            <person name="Daum C."/>
            <person name="Ezra D."/>
            <person name="Gonzalez J."/>
            <person name="Henrissat B."/>
            <person name="Kuo A."/>
            <person name="Liang C."/>
            <person name="Lipzen A."/>
            <person name="Lutzoni F."/>
            <person name="Magnuson J."/>
            <person name="Mondo S."/>
            <person name="Nolan M."/>
            <person name="Ohm R."/>
            <person name="Pangilinan J."/>
            <person name="Park H.-J."/>
            <person name="Ramirez L."/>
            <person name="Alfaro M."/>
            <person name="Sun H."/>
            <person name="Tritt A."/>
            <person name="Yoshinaga Y."/>
            <person name="Zwiers L.-H."/>
            <person name="Turgeon B."/>
            <person name="Goodwin S."/>
            <person name="Spatafora J."/>
            <person name="Crous P."/>
            <person name="Grigoriev I."/>
        </authorList>
    </citation>
    <scope>NUCLEOTIDE SEQUENCE</scope>
    <source>
        <strain evidence="19">CBS 122368</strain>
    </source>
</reference>
<comment type="caution">
    <text evidence="15">Lacks conserved residue(s) required for the propagation of feature annotation.</text>
</comment>
<keyword evidence="5" id="KW-0964">Secreted</keyword>
<keyword evidence="20" id="KW-1185">Reference proteome</keyword>
<evidence type="ECO:0000256" key="12">
    <source>
        <dbReference type="ARBA" id="ARBA00023157"/>
    </source>
</evidence>
<keyword evidence="12 15" id="KW-1015">Disulfide bond</keyword>
<evidence type="ECO:0000256" key="6">
    <source>
        <dbReference type="ARBA" id="ARBA00022617"/>
    </source>
</evidence>
<keyword evidence="9 17" id="KW-0732">Signal</keyword>
<comment type="similarity">
    <text evidence="3">Belongs to the RBT5 family.</text>
</comment>
<dbReference type="InterPro" id="IPR051735">
    <property type="entry name" value="CFEM_domain"/>
</dbReference>
<evidence type="ECO:0000256" key="4">
    <source>
        <dbReference type="ARBA" id="ARBA00022475"/>
    </source>
</evidence>
<dbReference type="GO" id="GO:0098552">
    <property type="term" value="C:side of membrane"/>
    <property type="evidence" value="ECO:0007669"/>
    <property type="project" value="UniProtKB-KW"/>
</dbReference>
<dbReference type="GO" id="GO:0046872">
    <property type="term" value="F:metal ion binding"/>
    <property type="evidence" value="ECO:0007669"/>
    <property type="project" value="UniProtKB-UniRule"/>
</dbReference>
<evidence type="ECO:0000256" key="11">
    <source>
        <dbReference type="ARBA" id="ARBA00023136"/>
    </source>
</evidence>
<keyword evidence="6 15" id="KW-0349">Heme</keyword>
<evidence type="ECO:0000256" key="7">
    <source>
        <dbReference type="ARBA" id="ARBA00022622"/>
    </source>
</evidence>
<dbReference type="EMBL" id="ML987203">
    <property type="protein sequence ID" value="KAF2244135.1"/>
    <property type="molecule type" value="Genomic_DNA"/>
</dbReference>
<dbReference type="PROSITE" id="PS52012">
    <property type="entry name" value="CFEM"/>
    <property type="match status" value="1"/>
</dbReference>
<evidence type="ECO:0000313" key="19">
    <source>
        <dbReference type="EMBL" id="KAF2244135.1"/>
    </source>
</evidence>
<dbReference type="PANTHER" id="PTHR37928">
    <property type="entry name" value="CFEM DOMAIN PROTEIN (AFU_ORTHOLOGUE AFUA_6G14090)"/>
    <property type="match status" value="1"/>
</dbReference>
<dbReference type="OrthoDB" id="3065412at2759"/>
<dbReference type="RefSeq" id="XP_033679139.1">
    <property type="nucleotide sequence ID" value="XM_033829883.1"/>
</dbReference>
<evidence type="ECO:0000256" key="5">
    <source>
        <dbReference type="ARBA" id="ARBA00022525"/>
    </source>
</evidence>
<evidence type="ECO:0000313" key="20">
    <source>
        <dbReference type="Proteomes" id="UP000800094"/>
    </source>
</evidence>
<comment type="subcellular location">
    <subcellularLocation>
        <location evidence="1">Cell membrane</location>
        <topology evidence="1">Lipid-anchor</topology>
        <topology evidence="1">GPI-anchor</topology>
    </subcellularLocation>
    <subcellularLocation>
        <location evidence="2">Secreted</location>
    </subcellularLocation>
</comment>
<evidence type="ECO:0000256" key="2">
    <source>
        <dbReference type="ARBA" id="ARBA00004613"/>
    </source>
</evidence>
<dbReference type="SMART" id="SM00747">
    <property type="entry name" value="CFEM"/>
    <property type="match status" value="1"/>
</dbReference>
<evidence type="ECO:0000256" key="9">
    <source>
        <dbReference type="ARBA" id="ARBA00022729"/>
    </source>
</evidence>
<evidence type="ECO:0000256" key="1">
    <source>
        <dbReference type="ARBA" id="ARBA00004609"/>
    </source>
</evidence>
<evidence type="ECO:0000256" key="13">
    <source>
        <dbReference type="ARBA" id="ARBA00023180"/>
    </source>
</evidence>
<sequence length="156" mass="14667">MRFFSALAFAASLAFVGAQDLQGIPDCALTCFAAAVSGSGCSLSDTKCQCTTGSDAITSSVTSCVPSKCSAEEIAKIAPAVATICAKAGVSISSLPTTVPSASGGSSNGSQTASTTGSQSGTATGSGSAAENTGGAMANVASVGAVALGLAAVLGL</sequence>
<evidence type="ECO:0000256" key="16">
    <source>
        <dbReference type="SAM" id="MobiDB-lite"/>
    </source>
</evidence>
<dbReference type="PANTHER" id="PTHR37928:SF2">
    <property type="entry name" value="GPI ANCHORED CFEM DOMAIN PROTEIN (AFU_ORTHOLOGUE AFUA_6G10580)"/>
    <property type="match status" value="1"/>
</dbReference>
<keyword evidence="13" id="KW-0325">Glycoprotein</keyword>
<evidence type="ECO:0000256" key="8">
    <source>
        <dbReference type="ARBA" id="ARBA00022723"/>
    </source>
</evidence>
<dbReference type="Proteomes" id="UP000800094">
    <property type="component" value="Unassembled WGS sequence"/>
</dbReference>
<dbReference type="InterPro" id="IPR008427">
    <property type="entry name" value="Extracellular_membr_CFEM_dom"/>
</dbReference>
<evidence type="ECO:0000259" key="18">
    <source>
        <dbReference type="PROSITE" id="PS52012"/>
    </source>
</evidence>
<keyword evidence="7" id="KW-0336">GPI-anchor</keyword>
<feature type="chain" id="PRO_5025376121" description="CFEM domain-containing protein" evidence="17">
    <location>
        <begin position="19"/>
        <end position="156"/>
    </location>
</feature>
<keyword evidence="8 15" id="KW-0479">Metal-binding</keyword>
<dbReference type="GO" id="GO:0005576">
    <property type="term" value="C:extracellular region"/>
    <property type="evidence" value="ECO:0007669"/>
    <property type="project" value="UniProtKB-SubCell"/>
</dbReference>